<protein>
    <submittedName>
        <fullName evidence="1">Uncharacterized protein</fullName>
    </submittedName>
</protein>
<comment type="caution">
    <text evidence="1">The sequence shown here is derived from an EMBL/GenBank/DDBJ whole genome shotgun (WGS) entry which is preliminary data.</text>
</comment>
<dbReference type="EMBL" id="VSRR010004081">
    <property type="protein sequence ID" value="MPC38493.1"/>
    <property type="molecule type" value="Genomic_DNA"/>
</dbReference>
<proteinExistence type="predicted"/>
<keyword evidence="2" id="KW-1185">Reference proteome</keyword>
<gene>
    <name evidence="1" type="ORF">E2C01_032000</name>
</gene>
<sequence length="47" mass="5120">MIQGRLLGASNHFSSVVTLLHSGAPELPSEASREIVMLGLTRDICRR</sequence>
<organism evidence="1 2">
    <name type="scientific">Portunus trituberculatus</name>
    <name type="common">Swimming crab</name>
    <name type="synonym">Neptunus trituberculatus</name>
    <dbReference type="NCBI Taxonomy" id="210409"/>
    <lineage>
        <taxon>Eukaryota</taxon>
        <taxon>Metazoa</taxon>
        <taxon>Ecdysozoa</taxon>
        <taxon>Arthropoda</taxon>
        <taxon>Crustacea</taxon>
        <taxon>Multicrustacea</taxon>
        <taxon>Malacostraca</taxon>
        <taxon>Eumalacostraca</taxon>
        <taxon>Eucarida</taxon>
        <taxon>Decapoda</taxon>
        <taxon>Pleocyemata</taxon>
        <taxon>Brachyura</taxon>
        <taxon>Eubrachyura</taxon>
        <taxon>Portunoidea</taxon>
        <taxon>Portunidae</taxon>
        <taxon>Portuninae</taxon>
        <taxon>Portunus</taxon>
    </lineage>
</organism>
<evidence type="ECO:0000313" key="2">
    <source>
        <dbReference type="Proteomes" id="UP000324222"/>
    </source>
</evidence>
<dbReference type="AlphaFoldDB" id="A0A5B7F067"/>
<accession>A0A5B7F067</accession>
<dbReference type="Proteomes" id="UP000324222">
    <property type="component" value="Unassembled WGS sequence"/>
</dbReference>
<evidence type="ECO:0000313" key="1">
    <source>
        <dbReference type="EMBL" id="MPC38493.1"/>
    </source>
</evidence>
<reference evidence="1 2" key="1">
    <citation type="submission" date="2019-05" db="EMBL/GenBank/DDBJ databases">
        <title>Another draft genome of Portunus trituberculatus and its Hox gene families provides insights of decapod evolution.</title>
        <authorList>
            <person name="Jeong J.-H."/>
            <person name="Song I."/>
            <person name="Kim S."/>
            <person name="Choi T."/>
            <person name="Kim D."/>
            <person name="Ryu S."/>
            <person name="Kim W."/>
        </authorList>
    </citation>
    <scope>NUCLEOTIDE SEQUENCE [LARGE SCALE GENOMIC DNA]</scope>
    <source>
        <tissue evidence="1">Muscle</tissue>
    </source>
</reference>
<name>A0A5B7F067_PORTR</name>